<feature type="chain" id="PRO_5012856620" description="6-bladed beta-propeller" evidence="5">
    <location>
        <begin position="21"/>
        <end position="353"/>
    </location>
</feature>
<evidence type="ECO:0000256" key="4">
    <source>
        <dbReference type="PROSITE-ProRule" id="PRU00504"/>
    </source>
</evidence>
<keyword evidence="1 5" id="KW-0732">Signal</keyword>
<feature type="repeat" description="NHL" evidence="4">
    <location>
        <begin position="98"/>
        <end position="149"/>
    </location>
</feature>
<protein>
    <recommendedName>
        <fullName evidence="8">6-bladed beta-propeller</fullName>
    </recommendedName>
</protein>
<evidence type="ECO:0000313" key="7">
    <source>
        <dbReference type="Proteomes" id="UP000218767"/>
    </source>
</evidence>
<organism evidence="6 7">
    <name type="scientific">SAR86 cluster bacterium</name>
    <dbReference type="NCBI Taxonomy" id="2030880"/>
    <lineage>
        <taxon>Bacteria</taxon>
        <taxon>Pseudomonadati</taxon>
        <taxon>Pseudomonadota</taxon>
        <taxon>Gammaproteobacteria</taxon>
        <taxon>SAR86 cluster</taxon>
    </lineage>
</organism>
<dbReference type="Pfam" id="PF01436">
    <property type="entry name" value="NHL"/>
    <property type="match status" value="1"/>
</dbReference>
<dbReference type="EMBL" id="NVUL01000030">
    <property type="protein sequence ID" value="PCI78573.1"/>
    <property type="molecule type" value="Genomic_DNA"/>
</dbReference>
<gene>
    <name evidence="6" type="ORF">COB20_06540</name>
</gene>
<reference evidence="7" key="1">
    <citation type="submission" date="2017-08" db="EMBL/GenBank/DDBJ databases">
        <title>A dynamic microbial community with high functional redundancy inhabits the cold, oxic subseafloor aquifer.</title>
        <authorList>
            <person name="Tully B.J."/>
            <person name="Wheat C.G."/>
            <person name="Glazer B.T."/>
            <person name="Huber J.A."/>
        </authorList>
    </citation>
    <scope>NUCLEOTIDE SEQUENCE [LARGE SCALE GENOMIC DNA]</scope>
</reference>
<feature type="repeat" description="NHL" evidence="4">
    <location>
        <begin position="208"/>
        <end position="251"/>
    </location>
</feature>
<evidence type="ECO:0008006" key="8">
    <source>
        <dbReference type="Google" id="ProtNLM"/>
    </source>
</evidence>
<evidence type="ECO:0000256" key="1">
    <source>
        <dbReference type="ARBA" id="ARBA00022729"/>
    </source>
</evidence>
<dbReference type="Proteomes" id="UP000218767">
    <property type="component" value="Unassembled WGS sequence"/>
</dbReference>
<proteinExistence type="predicted"/>
<sequence>MTNNNIKSALLALAIIPALAFGQADMPPTNDLENPYITQSGYFKMPAGRNWGSSSTVEIDADGESIWVAERCGGNVNVCVQNPDTNLIMLFSKNGDMVRSFGAGYITWPHGIHVDHDGNVWVADARGSEQTQGYEGEHYGHQVHKFSPTGVHLMSLGTKGGGQDDEYFYTPNDVHVAPDGSIFVGEGHSSAEGSTNRVHKFDADGNHLFSFGEWGTEPGNFRQPHGLAMDSKGRLFVADRGNDRIQIFDQEGNLLDVWHQFSRLSGIYIDKNDVLYGADSESGSVNPDHGDWIRGIRIGSAITGKVEFLIPDPQPDCTGTCTAEGVVADAHGNIFGAEVGPVGGIKRYVRPIK</sequence>
<dbReference type="InterPro" id="IPR011042">
    <property type="entry name" value="6-blade_b-propeller_TolB-like"/>
</dbReference>
<dbReference type="InterPro" id="IPR001258">
    <property type="entry name" value="NHL_repeat"/>
</dbReference>
<accession>A0A2A4X7I5</accession>
<keyword evidence="2" id="KW-0677">Repeat</keyword>
<keyword evidence="3" id="KW-0325">Glycoprotein</keyword>
<dbReference type="SUPFAM" id="SSF63829">
    <property type="entry name" value="Calcium-dependent phosphotriesterase"/>
    <property type="match status" value="1"/>
</dbReference>
<evidence type="ECO:0000256" key="3">
    <source>
        <dbReference type="ARBA" id="ARBA00023180"/>
    </source>
</evidence>
<evidence type="ECO:0000313" key="6">
    <source>
        <dbReference type="EMBL" id="PCI78573.1"/>
    </source>
</evidence>
<feature type="signal peptide" evidence="5">
    <location>
        <begin position="1"/>
        <end position="20"/>
    </location>
</feature>
<dbReference type="Gene3D" id="2.120.10.30">
    <property type="entry name" value="TolB, C-terminal domain"/>
    <property type="match status" value="1"/>
</dbReference>
<dbReference type="PANTHER" id="PTHR10680">
    <property type="entry name" value="PEPTIDYL-GLYCINE ALPHA-AMIDATING MONOOXYGENASE"/>
    <property type="match status" value="1"/>
</dbReference>
<name>A0A2A4X7I5_9GAMM</name>
<comment type="caution">
    <text evidence="6">The sequence shown here is derived from an EMBL/GenBank/DDBJ whole genome shotgun (WGS) entry which is preliminary data.</text>
</comment>
<dbReference type="AlphaFoldDB" id="A0A2A4X7I5"/>
<evidence type="ECO:0000256" key="5">
    <source>
        <dbReference type="SAM" id="SignalP"/>
    </source>
</evidence>
<dbReference type="GO" id="GO:0005576">
    <property type="term" value="C:extracellular region"/>
    <property type="evidence" value="ECO:0007669"/>
    <property type="project" value="TreeGrafter"/>
</dbReference>
<evidence type="ECO:0000256" key="2">
    <source>
        <dbReference type="ARBA" id="ARBA00022737"/>
    </source>
</evidence>
<dbReference type="PROSITE" id="PS51125">
    <property type="entry name" value="NHL"/>
    <property type="match status" value="2"/>
</dbReference>
<dbReference type="PANTHER" id="PTHR10680:SF28">
    <property type="entry name" value="SMP-30_GLUCONOLACTONASE_LRE-LIKE REGION DOMAIN-CONTAINING PROTEIN"/>
    <property type="match status" value="1"/>
</dbReference>